<keyword evidence="8" id="KW-0328">Glycosyltransferase</keyword>
<dbReference type="InterPro" id="IPR004300">
    <property type="entry name" value="Glyco_hydro_57_N"/>
</dbReference>
<proteinExistence type="inferred from homology"/>
<sequence>MSTGSIALILHAHLPYVRHPEQKDVLEERWLHEAVVECYIPLFMMFEELHRDEVDFRLALSLSPPLAAMLADPLLQKRTADHLERLVQLADREVERTKGDDSFLPLALMYRDRFHRVRDYYQRVQQNLLTPLCRLEEAGRLELFTAVGTHPFLPYLLREETIRAHIQAAVTSHEQLLGRRPRGIWLPECGFVPGVDPLLREAGIQWFCVDSHAFDAARPTPPFETDSPVLTPAGIAAFARDSRSSEQVWSSQTGYPGDYDYREYYRDIGYDLDWETIGPFVHPDGIRVHTGFKYYRITGYGEHKEPYNPDWAREKAARHARHFLDERRKQVREAKRRMGRDPVVTAPFDAELFGHWWFEGPVFLELLFRQMHFDQDEVKPITPSQYLSRYTDFPVCELSMSSWGRHGYGDVWLQGANEWIYPVLHRAEERMNDLVHRAERSSPEVQRALVQAGRELMLAQASDWAFIMDNRTMVDYALKRTKQHVARFDKLAAMVESKEVDPVYLGQVEELDSLFPDLEPAWFRSPWRSGRALREERPTVLMLAWEYPPMTVGGLSRHVYDLSRHLVRLGWSVHVVTTEVPGYPHTETVKGVEIHRAHVMKPFGNQFYHWVFQLNRMLLDTCRTLIRAGHRFDVVHAHDWLVSVAARGLKKEFGLPVTTTIHATEHGRNQGIHTDLQRRIHRLERDLIEESSRVIVCSRHMEWEVREGFQLPSIPLRVIPNGVDPVMLKLPFTTADCSPEPFAREGERMILFIGRLVREKGVETLLEAAKTVVEHHPDTKWIIAGKGPMRTEWEEQAHRMGLKEKTLFTGFVSDEDRNRLLGLAEVTVFPSWYEPFGIVALEAMSAGTPVVVSDTGGLKDVVEHDRTGLKAYPGDAPSLALQIRTLLENPEQARRLAATAREEISRFDWSHIAGETAAVYEEMFTPEENQVRKEIAAHRESRKGKNEGS</sequence>
<name>A0ABU1IJ22_9BACL</name>
<dbReference type="EC" id="2.4.1.18" evidence="8"/>
<evidence type="ECO:0000313" key="8">
    <source>
        <dbReference type="EMBL" id="MDR6224753.1"/>
    </source>
</evidence>
<dbReference type="Gene3D" id="1.20.1430.10">
    <property type="entry name" value="Families 57/38 glycoside transferase, middle domain"/>
    <property type="match status" value="1"/>
</dbReference>
<comment type="similarity">
    <text evidence="1 3">Belongs to the glycosyl hydrolase 57 family.</text>
</comment>
<dbReference type="PANTHER" id="PTHR41695">
    <property type="entry name" value="1,4-ALPHA-GLUCAN BRANCHING ENZYME RV3031-RELATED"/>
    <property type="match status" value="1"/>
</dbReference>
<evidence type="ECO:0000259" key="4">
    <source>
        <dbReference type="Pfam" id="PF00534"/>
    </source>
</evidence>
<dbReference type="Gene3D" id="3.40.50.2000">
    <property type="entry name" value="Glycogen Phosphorylase B"/>
    <property type="match status" value="2"/>
</dbReference>
<dbReference type="InterPro" id="IPR011330">
    <property type="entry name" value="Glyco_hydro/deAcase_b/a-brl"/>
</dbReference>
<dbReference type="InterPro" id="IPR015293">
    <property type="entry name" value="BE_C"/>
</dbReference>
<dbReference type="Pfam" id="PF00534">
    <property type="entry name" value="Glycos_transf_1"/>
    <property type="match status" value="1"/>
</dbReference>
<reference evidence="8 9" key="1">
    <citation type="submission" date="2023-07" db="EMBL/GenBank/DDBJ databases">
        <title>Genomic Encyclopedia of Type Strains, Phase IV (KMG-IV): sequencing the most valuable type-strain genomes for metagenomic binning, comparative biology and taxonomic classification.</title>
        <authorList>
            <person name="Goeker M."/>
        </authorList>
    </citation>
    <scope>NUCLEOTIDE SEQUENCE [LARGE SCALE GENOMIC DNA]</scope>
    <source>
        <strain evidence="8 9">DSM 45903</strain>
    </source>
</reference>
<gene>
    <name evidence="8" type="ORF">JOE21_000741</name>
</gene>
<evidence type="ECO:0000256" key="1">
    <source>
        <dbReference type="ARBA" id="ARBA00006821"/>
    </source>
</evidence>
<dbReference type="RefSeq" id="WP_309862362.1">
    <property type="nucleotide sequence ID" value="NZ_JAVDQG010000001.1"/>
</dbReference>
<evidence type="ECO:0000259" key="7">
    <source>
        <dbReference type="Pfam" id="PF13439"/>
    </source>
</evidence>
<feature type="domain" description="Glycosyltransferase subfamily 4-like N-terminal" evidence="7">
    <location>
        <begin position="552"/>
        <end position="725"/>
    </location>
</feature>
<feature type="domain" description="Glycoside hydrolase family 57 N-terminal" evidence="5">
    <location>
        <begin position="7"/>
        <end position="391"/>
    </location>
</feature>
<dbReference type="GO" id="GO:0003844">
    <property type="term" value="F:1,4-alpha-glucan branching enzyme activity"/>
    <property type="evidence" value="ECO:0007669"/>
    <property type="project" value="UniProtKB-EC"/>
</dbReference>
<accession>A0ABU1IJ22</accession>
<dbReference type="InterPro" id="IPR001296">
    <property type="entry name" value="Glyco_trans_1"/>
</dbReference>
<evidence type="ECO:0000259" key="5">
    <source>
        <dbReference type="Pfam" id="PF03065"/>
    </source>
</evidence>
<protein>
    <submittedName>
        <fullName evidence="8">1,4-alpha-glucan branching enzyme</fullName>
        <ecNumber evidence="8">2.4.1.18</ecNumber>
    </submittedName>
</protein>
<keyword evidence="8" id="KW-0808">Transferase</keyword>
<evidence type="ECO:0000259" key="6">
    <source>
        <dbReference type="Pfam" id="PF09210"/>
    </source>
</evidence>
<evidence type="ECO:0000256" key="3">
    <source>
        <dbReference type="RuleBase" id="RU361196"/>
    </source>
</evidence>
<dbReference type="InterPro" id="IPR037090">
    <property type="entry name" value="57_glycoside_trans_central"/>
</dbReference>
<comment type="caution">
    <text evidence="8">The sequence shown here is derived from an EMBL/GenBank/DDBJ whole genome shotgun (WGS) entry which is preliminary data.</text>
</comment>
<dbReference type="Proteomes" id="UP001185012">
    <property type="component" value="Unassembled WGS sequence"/>
</dbReference>
<dbReference type="SUPFAM" id="SSF88688">
    <property type="entry name" value="Families 57/38 glycoside transferase middle domain"/>
    <property type="match status" value="1"/>
</dbReference>
<keyword evidence="9" id="KW-1185">Reference proteome</keyword>
<dbReference type="PANTHER" id="PTHR41695:SF1">
    <property type="entry name" value="1,4-ALPHA-GLUCAN BRANCHING ENZYME TK1436"/>
    <property type="match status" value="1"/>
</dbReference>
<evidence type="ECO:0000256" key="2">
    <source>
        <dbReference type="ARBA" id="ARBA00023277"/>
    </source>
</evidence>
<dbReference type="CDD" id="cd10792">
    <property type="entry name" value="GH57N_AmyC_like"/>
    <property type="match status" value="1"/>
</dbReference>
<dbReference type="EMBL" id="JAVDQG010000001">
    <property type="protein sequence ID" value="MDR6224753.1"/>
    <property type="molecule type" value="Genomic_DNA"/>
</dbReference>
<dbReference type="InterPro" id="IPR040042">
    <property type="entry name" value="Branching_enz_MT3115-like"/>
</dbReference>
<feature type="domain" description="Glycosyl transferase family 1" evidence="4">
    <location>
        <begin position="743"/>
        <end position="902"/>
    </location>
</feature>
<dbReference type="SUPFAM" id="SSF53756">
    <property type="entry name" value="UDP-Glycosyltransferase/glycogen phosphorylase"/>
    <property type="match status" value="1"/>
</dbReference>
<dbReference type="Pfam" id="PF03065">
    <property type="entry name" value="Glyco_hydro_57"/>
    <property type="match status" value="1"/>
</dbReference>
<organism evidence="8 9">
    <name type="scientific">Desmospora profundinema</name>
    <dbReference type="NCBI Taxonomy" id="1571184"/>
    <lineage>
        <taxon>Bacteria</taxon>
        <taxon>Bacillati</taxon>
        <taxon>Bacillota</taxon>
        <taxon>Bacilli</taxon>
        <taxon>Bacillales</taxon>
        <taxon>Thermoactinomycetaceae</taxon>
        <taxon>Desmospora</taxon>
    </lineage>
</organism>
<dbReference type="InterPro" id="IPR028098">
    <property type="entry name" value="Glyco_trans_4-like_N"/>
</dbReference>
<keyword evidence="2 3" id="KW-0119">Carbohydrate metabolism</keyword>
<dbReference type="Gene3D" id="3.20.110.10">
    <property type="entry name" value="Glycoside hydrolase 38, N terminal domain"/>
    <property type="match status" value="1"/>
</dbReference>
<dbReference type="InterPro" id="IPR028995">
    <property type="entry name" value="Glyco_hydro_57/38_cen_sf"/>
</dbReference>
<dbReference type="Pfam" id="PF13439">
    <property type="entry name" value="Glyco_transf_4"/>
    <property type="match status" value="1"/>
</dbReference>
<dbReference type="CDD" id="cd03801">
    <property type="entry name" value="GT4_PimA-like"/>
    <property type="match status" value="1"/>
</dbReference>
<evidence type="ECO:0000313" key="9">
    <source>
        <dbReference type="Proteomes" id="UP001185012"/>
    </source>
</evidence>
<dbReference type="SUPFAM" id="SSF88713">
    <property type="entry name" value="Glycoside hydrolase/deacetylase"/>
    <property type="match status" value="1"/>
</dbReference>
<dbReference type="InterPro" id="IPR027291">
    <property type="entry name" value="Glyco_hydro_38_N_sf"/>
</dbReference>
<feature type="domain" description="1,4-alpha-glucan branching enzyme C-terminal" evidence="6">
    <location>
        <begin position="424"/>
        <end position="523"/>
    </location>
</feature>
<dbReference type="Pfam" id="PF09210">
    <property type="entry name" value="BE_C"/>
    <property type="match status" value="1"/>
</dbReference>